<gene>
    <name evidence="1" type="ORF">Anapl_09148</name>
</gene>
<accession>R0M0E0</accession>
<reference evidence="2" key="1">
    <citation type="journal article" date="2013" name="Nat. Genet.">
        <title>The duck genome and transcriptome provide insight into an avian influenza virus reservoir species.</title>
        <authorList>
            <person name="Huang Y."/>
            <person name="Li Y."/>
            <person name="Burt D.W."/>
            <person name="Chen H."/>
            <person name="Zhang Y."/>
            <person name="Qian W."/>
            <person name="Kim H."/>
            <person name="Gan S."/>
            <person name="Zhao Y."/>
            <person name="Li J."/>
            <person name="Yi K."/>
            <person name="Feng H."/>
            <person name="Zhu P."/>
            <person name="Li B."/>
            <person name="Liu Q."/>
            <person name="Fairley S."/>
            <person name="Magor K.E."/>
            <person name="Du Z."/>
            <person name="Hu X."/>
            <person name="Goodman L."/>
            <person name="Tafer H."/>
            <person name="Vignal A."/>
            <person name="Lee T."/>
            <person name="Kim K.W."/>
            <person name="Sheng Z."/>
            <person name="An Y."/>
            <person name="Searle S."/>
            <person name="Herrero J."/>
            <person name="Groenen M.A."/>
            <person name="Crooijmans R.P."/>
            <person name="Faraut T."/>
            <person name="Cai Q."/>
            <person name="Webster R.G."/>
            <person name="Aldridge J.R."/>
            <person name="Warren W.C."/>
            <person name="Bartschat S."/>
            <person name="Kehr S."/>
            <person name="Marz M."/>
            <person name="Stadler P.F."/>
            <person name="Smith J."/>
            <person name="Kraus R.H."/>
            <person name="Zhao Y."/>
            <person name="Ren L."/>
            <person name="Fei J."/>
            <person name="Morisson M."/>
            <person name="Kaiser P."/>
            <person name="Griffin D.K."/>
            <person name="Rao M."/>
            <person name="Pitel F."/>
            <person name="Wang J."/>
            <person name="Li N."/>
        </authorList>
    </citation>
    <scope>NUCLEOTIDE SEQUENCE [LARGE SCALE GENOMIC DNA]</scope>
</reference>
<protein>
    <submittedName>
        <fullName evidence="1">Uncharacterized protein</fullName>
    </submittedName>
</protein>
<proteinExistence type="predicted"/>
<organism evidence="1 2">
    <name type="scientific">Anas platyrhynchos</name>
    <name type="common">Mallard</name>
    <name type="synonym">Anas boschas</name>
    <dbReference type="NCBI Taxonomy" id="8839"/>
    <lineage>
        <taxon>Eukaryota</taxon>
        <taxon>Metazoa</taxon>
        <taxon>Chordata</taxon>
        <taxon>Craniata</taxon>
        <taxon>Vertebrata</taxon>
        <taxon>Euteleostomi</taxon>
        <taxon>Archelosauria</taxon>
        <taxon>Archosauria</taxon>
        <taxon>Dinosauria</taxon>
        <taxon>Saurischia</taxon>
        <taxon>Theropoda</taxon>
        <taxon>Coelurosauria</taxon>
        <taxon>Aves</taxon>
        <taxon>Neognathae</taxon>
        <taxon>Galloanserae</taxon>
        <taxon>Anseriformes</taxon>
        <taxon>Anatidae</taxon>
        <taxon>Anatinae</taxon>
        <taxon>Anas</taxon>
    </lineage>
</organism>
<evidence type="ECO:0000313" key="1">
    <source>
        <dbReference type="EMBL" id="EOB07570.1"/>
    </source>
</evidence>
<dbReference type="Proteomes" id="UP000296049">
    <property type="component" value="Unassembled WGS sequence"/>
</dbReference>
<name>R0M0E0_ANAPL</name>
<dbReference type="AlphaFoldDB" id="R0M0E0"/>
<keyword evidence="2" id="KW-1185">Reference proteome</keyword>
<dbReference type="EMBL" id="KB742521">
    <property type="protein sequence ID" value="EOB07570.1"/>
    <property type="molecule type" value="Genomic_DNA"/>
</dbReference>
<evidence type="ECO:0000313" key="2">
    <source>
        <dbReference type="Proteomes" id="UP000296049"/>
    </source>
</evidence>
<sequence length="110" mass="12315">MEKRNRANWGLPPFLPAKLVPKQLLPQPTAPLMNRTPEQQQLMFSQLSQQPKECGLRYHHARARKQLGINCVVELRAEHGHGRFAAQQNLLTRCSAARIRAPPAAPPPAA</sequence>